<sequence length="432" mass="45631">MHENLIDTDVILRAGEKLADEIEVLVLSFEDLSLEQREMAVSAVSEHAGSTIYIRTVTNKKIGVSSTSDPGRWKECLAASVSSAKLAEPVEGWKGLPAPAALPAGDDPFDPNLSIDPDTAAAFLKRMNEGAAAHADARVVSAGVSLSKGLSVLANSHGIRYERKMTGISLGLDAIAGTSTGYEYDSSPFLNRINPEKMGEQTTFWATASRNGVDVATEKRGVVFSEHVVDSLILDLFTEAINGRNVLTGKSIFAGKLGEVVADSSLSIADVPMDPLGNSMRRFDTEGTLASRREIIAGGVLSSYLYDCKTAGQAGVSSTGNALRGAGGATYIAPHCLRVSGKISDVTKEPCMFVREVIGAHTANPLTGEFSVEVANAFLMEEGEFLQPVKKAMIAGNVFDILKNIGGISAETKTFDGAVVPKMRVSGMQVIG</sequence>
<dbReference type="PANTHER" id="PTHR43421:SF1">
    <property type="entry name" value="METALLOPROTEASE PMBA"/>
    <property type="match status" value="1"/>
</dbReference>
<keyword evidence="3" id="KW-0378">Hydrolase</keyword>
<dbReference type="InterPro" id="IPR045570">
    <property type="entry name" value="Metalloprtase-TldD/E_cen_dom"/>
</dbReference>
<feature type="domain" description="Metalloprotease TldD/E C-terminal" evidence="1">
    <location>
        <begin position="221"/>
        <end position="432"/>
    </location>
</feature>
<dbReference type="InterPro" id="IPR045569">
    <property type="entry name" value="Metalloprtase-TldD/E_C"/>
</dbReference>
<evidence type="ECO:0000313" key="4">
    <source>
        <dbReference type="Proteomes" id="UP001283212"/>
    </source>
</evidence>
<dbReference type="Pfam" id="PF19290">
    <property type="entry name" value="PmbA_TldD_2nd"/>
    <property type="match status" value="1"/>
</dbReference>
<evidence type="ECO:0000313" key="3">
    <source>
        <dbReference type="EMBL" id="MDV0442669.1"/>
    </source>
</evidence>
<dbReference type="EC" id="3.4.-.-" evidence="3"/>
<dbReference type="GO" id="GO:0006508">
    <property type="term" value="P:proteolysis"/>
    <property type="evidence" value="ECO:0007669"/>
    <property type="project" value="InterPro"/>
</dbReference>
<keyword evidence="4" id="KW-1185">Reference proteome</keyword>
<dbReference type="PANTHER" id="PTHR43421">
    <property type="entry name" value="METALLOPROTEASE PMBA"/>
    <property type="match status" value="1"/>
</dbReference>
<keyword evidence="3" id="KW-0645">Protease</keyword>
<keyword evidence="3" id="KW-0482">Metalloprotease</keyword>
<dbReference type="GO" id="GO:0008237">
    <property type="term" value="F:metallopeptidase activity"/>
    <property type="evidence" value="ECO:0007669"/>
    <property type="project" value="UniProtKB-KW"/>
</dbReference>
<comment type="caution">
    <text evidence="3">The sequence shown here is derived from an EMBL/GenBank/DDBJ whole genome shotgun (WGS) entry which is preliminary data.</text>
</comment>
<dbReference type="AlphaFoldDB" id="A0AAE4SB62"/>
<dbReference type="InterPro" id="IPR047657">
    <property type="entry name" value="PmbA"/>
</dbReference>
<feature type="domain" description="Metalloprotease TldD/E central" evidence="2">
    <location>
        <begin position="111"/>
        <end position="203"/>
    </location>
</feature>
<dbReference type="Proteomes" id="UP001283212">
    <property type="component" value="Unassembled WGS sequence"/>
</dbReference>
<evidence type="ECO:0000259" key="2">
    <source>
        <dbReference type="Pfam" id="PF19290"/>
    </source>
</evidence>
<evidence type="ECO:0000259" key="1">
    <source>
        <dbReference type="Pfam" id="PF19289"/>
    </source>
</evidence>
<dbReference type="GO" id="GO:0005829">
    <property type="term" value="C:cytosol"/>
    <property type="evidence" value="ECO:0007669"/>
    <property type="project" value="TreeGrafter"/>
</dbReference>
<dbReference type="SUPFAM" id="SSF111283">
    <property type="entry name" value="Putative modulator of DNA gyrase, PmbA/TldD"/>
    <property type="match status" value="1"/>
</dbReference>
<protein>
    <submittedName>
        <fullName evidence="3">Metalloprotease PmbA</fullName>
        <ecNumber evidence="3">3.4.-.-</ecNumber>
    </submittedName>
</protein>
<gene>
    <name evidence="3" type="primary">pmbA</name>
    <name evidence="3" type="ORF">McpCs1_00110</name>
</gene>
<reference evidence="3 4" key="1">
    <citation type="submission" date="2023-06" db="EMBL/GenBank/DDBJ databases">
        <title>Genome sequence of Methancorpusculaceae sp. Cs1.</title>
        <authorList>
            <person name="Protasov E."/>
            <person name="Platt K."/>
            <person name="Poehlein A."/>
            <person name="Daniel R."/>
            <person name="Brune A."/>
        </authorList>
    </citation>
    <scope>NUCLEOTIDE SEQUENCE [LARGE SCALE GENOMIC DNA]</scope>
    <source>
        <strain evidence="3 4">Cs1</strain>
    </source>
</reference>
<dbReference type="InterPro" id="IPR036059">
    <property type="entry name" value="TldD/PmbA_sf"/>
</dbReference>
<dbReference type="InterPro" id="IPR035068">
    <property type="entry name" value="TldD/PmbA_N"/>
</dbReference>
<dbReference type="EMBL" id="JAWDKB010000001">
    <property type="protein sequence ID" value="MDV0442669.1"/>
    <property type="molecule type" value="Genomic_DNA"/>
</dbReference>
<dbReference type="Gene3D" id="3.30.2290.10">
    <property type="entry name" value="PmbA/TldD superfamily"/>
    <property type="match status" value="1"/>
</dbReference>
<proteinExistence type="predicted"/>
<dbReference type="RefSeq" id="WP_338095224.1">
    <property type="nucleotide sequence ID" value="NZ_JAWDKB010000001.1"/>
</dbReference>
<organism evidence="3 4">
    <name type="scientific">Methanorbis rubei</name>
    <dbReference type="NCBI Taxonomy" id="3028300"/>
    <lineage>
        <taxon>Archaea</taxon>
        <taxon>Methanobacteriati</taxon>
        <taxon>Methanobacteriota</taxon>
        <taxon>Stenosarchaea group</taxon>
        <taxon>Methanomicrobia</taxon>
        <taxon>Methanomicrobiales</taxon>
        <taxon>Methanocorpusculaceae</taxon>
        <taxon>Methanorbis</taxon>
    </lineage>
</organism>
<accession>A0AAE4SB62</accession>
<name>A0AAE4SB62_9EURY</name>
<dbReference type="Pfam" id="PF19289">
    <property type="entry name" value="PmbA_TldD_3rd"/>
    <property type="match status" value="1"/>
</dbReference>